<gene>
    <name evidence="1" type="ORF">IAD04_03450</name>
</gene>
<dbReference type="Proteomes" id="UP000886893">
    <property type="component" value="Unassembled WGS sequence"/>
</dbReference>
<proteinExistence type="predicted"/>
<evidence type="ECO:0000313" key="1">
    <source>
        <dbReference type="EMBL" id="HIT17421.1"/>
    </source>
</evidence>
<reference evidence="1" key="1">
    <citation type="submission" date="2020-10" db="EMBL/GenBank/DDBJ databases">
        <authorList>
            <person name="Gilroy R."/>
        </authorList>
    </citation>
    <scope>NUCLEOTIDE SEQUENCE</scope>
    <source>
        <strain evidence="1">14508</strain>
    </source>
</reference>
<comment type="caution">
    <text evidence="1">The sequence shown here is derived from an EMBL/GenBank/DDBJ whole genome shotgun (WGS) entry which is preliminary data.</text>
</comment>
<dbReference type="EMBL" id="DVKI01000108">
    <property type="protein sequence ID" value="HIT17421.1"/>
    <property type="molecule type" value="Genomic_DNA"/>
</dbReference>
<accession>A0A9D1G964</accession>
<dbReference type="AlphaFoldDB" id="A0A9D1G964"/>
<reference evidence="1" key="2">
    <citation type="journal article" date="2021" name="PeerJ">
        <title>Extensive microbial diversity within the chicken gut microbiome revealed by metagenomics and culture.</title>
        <authorList>
            <person name="Gilroy R."/>
            <person name="Ravi A."/>
            <person name="Getino M."/>
            <person name="Pursley I."/>
            <person name="Horton D.L."/>
            <person name="Alikhan N.F."/>
            <person name="Baker D."/>
            <person name="Gharbi K."/>
            <person name="Hall N."/>
            <person name="Watson M."/>
            <person name="Adriaenssens E.M."/>
            <person name="Foster-Nyarko E."/>
            <person name="Jarju S."/>
            <person name="Secka A."/>
            <person name="Antonio M."/>
            <person name="Oren A."/>
            <person name="Chaudhuri R.R."/>
            <person name="La Ragione R."/>
            <person name="Hildebrand F."/>
            <person name="Pallen M.J."/>
        </authorList>
    </citation>
    <scope>NUCLEOTIDE SEQUENCE</scope>
    <source>
        <strain evidence="1">14508</strain>
    </source>
</reference>
<sequence>MFEISPSGLIIDDEIVYQGDIKISFNVEIKNAIYPYLKENQLDIHFTLEDNSEFNLLQSIFMGSAEPEIYYHVSENYISNPELIYSTQGKLQEKKIQANIVYQNDNLQNINRLFFVLAFHFDFSDYIDSFETSIYNQISNEGLLLDFQIGVENL</sequence>
<organism evidence="1 2">
    <name type="scientific">Candidatus Caccosoma faecigallinarum</name>
    <dbReference type="NCBI Taxonomy" id="2840720"/>
    <lineage>
        <taxon>Bacteria</taxon>
        <taxon>Bacillati</taxon>
        <taxon>Bacillota</taxon>
        <taxon>Bacillota incertae sedis</taxon>
        <taxon>Candidatus Caccosoma</taxon>
    </lineage>
</organism>
<name>A0A9D1G964_9FIRM</name>
<evidence type="ECO:0000313" key="2">
    <source>
        <dbReference type="Proteomes" id="UP000886893"/>
    </source>
</evidence>
<protein>
    <submittedName>
        <fullName evidence="1">Uncharacterized protein</fullName>
    </submittedName>
</protein>